<dbReference type="GO" id="GO:0003677">
    <property type="term" value="F:DNA binding"/>
    <property type="evidence" value="ECO:0007669"/>
    <property type="project" value="InterPro"/>
</dbReference>
<dbReference type="Gene3D" id="1.10.443.10">
    <property type="entry name" value="Intergrase catalytic core"/>
    <property type="match status" value="1"/>
</dbReference>
<evidence type="ECO:0000259" key="2">
    <source>
        <dbReference type="Pfam" id="PF00589"/>
    </source>
</evidence>
<dbReference type="EMBL" id="AE015451">
    <property type="protein sequence ID" value="AAN69991.1"/>
    <property type="molecule type" value="Genomic_DNA"/>
</dbReference>
<evidence type="ECO:0000313" key="4">
    <source>
        <dbReference type="Proteomes" id="UP000000556"/>
    </source>
</evidence>
<dbReference type="InterPro" id="IPR002104">
    <property type="entry name" value="Integrase_catalytic"/>
</dbReference>
<dbReference type="GO" id="GO:0006310">
    <property type="term" value="P:DNA recombination"/>
    <property type="evidence" value="ECO:0007669"/>
    <property type="project" value="UniProtKB-KW"/>
</dbReference>
<protein>
    <recommendedName>
        <fullName evidence="2">Tyr recombinase domain-containing protein</fullName>
    </recommendedName>
</protein>
<accession>Q88EP0</accession>
<dbReference type="HOGENOM" id="CLU_756194_0_0_6"/>
<organism evidence="3 4">
    <name type="scientific">Pseudomonas putida (strain ATCC 47054 / DSM 6125 / CFBP 8728 / NCIMB 11950 / KT2440)</name>
    <dbReference type="NCBI Taxonomy" id="160488"/>
    <lineage>
        <taxon>Bacteria</taxon>
        <taxon>Pseudomonadati</taxon>
        <taxon>Pseudomonadota</taxon>
        <taxon>Gammaproteobacteria</taxon>
        <taxon>Pseudomonadales</taxon>
        <taxon>Pseudomonadaceae</taxon>
        <taxon>Pseudomonas</taxon>
    </lineage>
</organism>
<dbReference type="OrthoDB" id="7029818at2"/>
<keyword evidence="4" id="KW-1185">Reference proteome</keyword>
<evidence type="ECO:0000313" key="3">
    <source>
        <dbReference type="EMBL" id="AAN69991.1"/>
    </source>
</evidence>
<dbReference type="Pfam" id="PF00589">
    <property type="entry name" value="Phage_integrase"/>
    <property type="match status" value="1"/>
</dbReference>
<dbReference type="PATRIC" id="fig|160488.4.peg.4691"/>
<reference evidence="3 4" key="2">
    <citation type="journal article" date="2016" name="Environ. Microbiol.">
        <title>The revisited genome of Pseudomonas putida KT2440 enlightens its value as a robust metabolic chassis.</title>
        <authorList>
            <person name="Belda E."/>
            <person name="van Heck R.G."/>
            <person name="Lopez-Sanchez M.J."/>
            <person name="Cruveiller S."/>
            <person name="Barbe V."/>
            <person name="Fraser C."/>
            <person name="Klenk H.P."/>
            <person name="Petersen J."/>
            <person name="Morgat A."/>
            <person name="Nikel P.I."/>
            <person name="Vallenet D."/>
            <person name="Rouy Z."/>
            <person name="Sekowska A."/>
            <person name="Martins Dos Santos V.A."/>
            <person name="de Lorenzo V."/>
            <person name="Danchin A."/>
            <person name="Medigue C."/>
        </authorList>
    </citation>
    <scope>NUCLEOTIDE SEQUENCE [LARGE SCALE GENOMIC DNA]</scope>
    <source>
        <strain evidence="4">ATCC 47054 / DSM 6125 / CFBP 8728 / NCIMB 11950 / KT2440</strain>
    </source>
</reference>
<dbReference type="GO" id="GO:0015074">
    <property type="term" value="P:DNA integration"/>
    <property type="evidence" value="ECO:0007669"/>
    <property type="project" value="InterPro"/>
</dbReference>
<keyword evidence="1" id="KW-0233">DNA recombination</keyword>
<dbReference type="AlphaFoldDB" id="Q88EP0"/>
<feature type="domain" description="Tyr recombinase" evidence="2">
    <location>
        <begin position="185"/>
        <end position="349"/>
    </location>
</feature>
<dbReference type="BioCyc" id="PPUT160488:G1G01-4693-MONOMER"/>
<evidence type="ECO:0000256" key="1">
    <source>
        <dbReference type="ARBA" id="ARBA00023172"/>
    </source>
</evidence>
<dbReference type="SUPFAM" id="SSF56349">
    <property type="entry name" value="DNA breaking-rejoining enzymes"/>
    <property type="match status" value="1"/>
</dbReference>
<proteinExistence type="predicted"/>
<gene>
    <name evidence="3" type="ordered locus">PP_4415</name>
</gene>
<dbReference type="PaxDb" id="160488-PP_4415"/>
<sequence length="366" mass="40919">MPTSILFQLEHGAVALNGVTNYVVLNCLQWKSPHLEMLASAAKQSFAVIYENELDQELIDYLERVHLQGAMSAVKLIIANDDQLYVFLDGQIPSSALPALESVWETALESDHSNPWRVGFASVDELYTGCSDCIFWPCAKDVLESHPLGLTEFMDSDARPLSNYNPSKDSSTSVHEMAKHLGPTQNEHKQLIDKYLPVSAKQEILRSCCIHALLTDGIRAHEITNLMVGAIFVSHYEYGLAVTRHKTLESQELAQSSQKSAALILSHIKLNDLSDGDFLFPSKYSPERPMSRRELELAIHPRVIEKHLSFLRKRHNECPEFATKDVASSIAHLMGHHSPGIVQHYLSAHQARRSISCLMANTNNPS</sequence>
<dbReference type="RefSeq" id="WP_010955122.1">
    <property type="nucleotide sequence ID" value="NC_002947.4"/>
</dbReference>
<dbReference type="InterPro" id="IPR011010">
    <property type="entry name" value="DNA_brk_join_enz"/>
</dbReference>
<reference evidence="3 4" key="1">
    <citation type="journal article" date="2002" name="Environ. Microbiol.">
        <title>Complete genome sequence and comparative analysis of the metabolically versatile Pseudomonas putida KT2440.</title>
        <authorList>
            <person name="Nelson K.E."/>
            <person name="Weinel C."/>
            <person name="Paulsen I.T."/>
            <person name="Dodson R.J."/>
            <person name="Hilbert H."/>
            <person name="Martins dos Santos V.A."/>
            <person name="Fouts D.E."/>
            <person name="Gill S.R."/>
            <person name="Pop M."/>
            <person name="Holmes M."/>
            <person name="Brinkac L."/>
            <person name="Beanan M."/>
            <person name="DeBoy R.T."/>
            <person name="Daugherty S."/>
            <person name="Kolonay J."/>
            <person name="Madupu R."/>
            <person name="Nelson W."/>
            <person name="White O."/>
            <person name="Peterson J."/>
            <person name="Khouri H."/>
            <person name="Hance I."/>
            <person name="Chris Lee P."/>
            <person name="Holtzapple E."/>
            <person name="Scanlan D."/>
            <person name="Tran K."/>
            <person name="Moazzez A."/>
            <person name="Utterback T."/>
            <person name="Rizzo M."/>
            <person name="Lee K."/>
            <person name="Kosack D."/>
            <person name="Moestl D."/>
            <person name="Wedler H."/>
            <person name="Lauber J."/>
            <person name="Stjepandic D."/>
            <person name="Hoheisel J."/>
            <person name="Straetz M."/>
            <person name="Heim S."/>
            <person name="Kiewitz C."/>
            <person name="Eisen J.A."/>
            <person name="Timmis K.N."/>
            <person name="Dusterhoft A."/>
            <person name="Tummler B."/>
            <person name="Fraser C.M."/>
        </authorList>
    </citation>
    <scope>NUCLEOTIDE SEQUENCE [LARGE SCALE GENOMIC DNA]</scope>
    <source>
        <strain evidence="4">ATCC 47054 / DSM 6125 / CFBP 8728 / NCIMB 11950 / KT2440</strain>
    </source>
</reference>
<dbReference type="InterPro" id="IPR013762">
    <property type="entry name" value="Integrase-like_cat_sf"/>
</dbReference>
<dbReference type="KEGG" id="ppu:PP_4415"/>
<name>Q88EP0_PSEPK</name>
<dbReference type="Proteomes" id="UP000000556">
    <property type="component" value="Chromosome"/>
</dbReference>